<reference evidence="2" key="1">
    <citation type="journal article" date="2021" name="PeerJ">
        <title>Extensive microbial diversity within the chicken gut microbiome revealed by metagenomics and culture.</title>
        <authorList>
            <person name="Gilroy R."/>
            <person name="Ravi A."/>
            <person name="Getino M."/>
            <person name="Pursley I."/>
            <person name="Horton D.L."/>
            <person name="Alikhan N.F."/>
            <person name="Baker D."/>
            <person name="Gharbi K."/>
            <person name="Hall N."/>
            <person name="Watson M."/>
            <person name="Adriaenssens E.M."/>
            <person name="Foster-Nyarko E."/>
            <person name="Jarju S."/>
            <person name="Secka A."/>
            <person name="Antonio M."/>
            <person name="Oren A."/>
            <person name="Chaudhuri R.R."/>
            <person name="La Ragione R."/>
            <person name="Hildebrand F."/>
            <person name="Pallen M.J."/>
        </authorList>
    </citation>
    <scope>NUCLEOTIDE SEQUENCE</scope>
    <source>
        <strain evidence="2">CHK171-7178</strain>
    </source>
</reference>
<name>A0A921G3W8_SPOPS</name>
<accession>A0A921G3W8</accession>
<organism evidence="2 3">
    <name type="scientific">Sporosarcina psychrophila</name>
    <name type="common">Bacillus psychrophilus</name>
    <dbReference type="NCBI Taxonomy" id="1476"/>
    <lineage>
        <taxon>Bacteria</taxon>
        <taxon>Bacillati</taxon>
        <taxon>Bacillota</taxon>
        <taxon>Bacilli</taxon>
        <taxon>Bacillales</taxon>
        <taxon>Caryophanaceae</taxon>
        <taxon>Sporosarcina</taxon>
    </lineage>
</organism>
<evidence type="ECO:0000256" key="1">
    <source>
        <dbReference type="SAM" id="Phobius"/>
    </source>
</evidence>
<feature type="transmembrane region" description="Helical" evidence="1">
    <location>
        <begin position="32"/>
        <end position="50"/>
    </location>
</feature>
<evidence type="ECO:0000313" key="2">
    <source>
        <dbReference type="EMBL" id="HJF33166.1"/>
    </source>
</evidence>
<keyword evidence="1" id="KW-0812">Transmembrane</keyword>
<dbReference type="AlphaFoldDB" id="A0A921G3W8"/>
<keyword evidence="1" id="KW-1133">Transmembrane helix</keyword>
<sequence length="52" mass="5309">MGCGYDRFCAGYGRFGDYMIGRAVDTGGCSGYMIGSAAVMIGSAVVMVGITL</sequence>
<comment type="caution">
    <text evidence="2">The sequence shown here is derived from an EMBL/GenBank/DDBJ whole genome shotgun (WGS) entry which is preliminary data.</text>
</comment>
<dbReference type="EMBL" id="DYWT01000245">
    <property type="protein sequence ID" value="HJF33166.1"/>
    <property type="molecule type" value="Genomic_DNA"/>
</dbReference>
<dbReference type="Proteomes" id="UP000698173">
    <property type="component" value="Unassembled WGS sequence"/>
</dbReference>
<reference evidence="2" key="2">
    <citation type="submission" date="2021-09" db="EMBL/GenBank/DDBJ databases">
        <authorList>
            <person name="Gilroy R."/>
        </authorList>
    </citation>
    <scope>NUCLEOTIDE SEQUENCE</scope>
    <source>
        <strain evidence="2">CHK171-7178</strain>
    </source>
</reference>
<evidence type="ECO:0000313" key="3">
    <source>
        <dbReference type="Proteomes" id="UP000698173"/>
    </source>
</evidence>
<proteinExistence type="predicted"/>
<protein>
    <submittedName>
        <fullName evidence="2">Uncharacterized protein</fullName>
    </submittedName>
</protein>
<gene>
    <name evidence="2" type="ORF">K8V56_15505</name>
</gene>
<keyword evidence="1" id="KW-0472">Membrane</keyword>